<keyword evidence="2" id="KW-0964">Secreted</keyword>
<keyword evidence="8" id="KW-1185">Reference proteome</keyword>
<name>A0AAU9TMN1_EUPED</name>
<dbReference type="GO" id="GO:0007156">
    <property type="term" value="P:homophilic cell adhesion via plasma membrane adhesion molecules"/>
    <property type="evidence" value="ECO:0007669"/>
    <property type="project" value="TreeGrafter"/>
</dbReference>
<feature type="domain" description="Ig-like" evidence="6">
    <location>
        <begin position="657"/>
        <end position="743"/>
    </location>
</feature>
<dbReference type="InterPro" id="IPR003599">
    <property type="entry name" value="Ig_sub"/>
</dbReference>
<organism evidence="7 8">
    <name type="scientific">Euphydryas editha</name>
    <name type="common">Edith's checkerspot</name>
    <dbReference type="NCBI Taxonomy" id="104508"/>
    <lineage>
        <taxon>Eukaryota</taxon>
        <taxon>Metazoa</taxon>
        <taxon>Ecdysozoa</taxon>
        <taxon>Arthropoda</taxon>
        <taxon>Hexapoda</taxon>
        <taxon>Insecta</taxon>
        <taxon>Pterygota</taxon>
        <taxon>Neoptera</taxon>
        <taxon>Endopterygota</taxon>
        <taxon>Lepidoptera</taxon>
        <taxon>Glossata</taxon>
        <taxon>Ditrysia</taxon>
        <taxon>Papilionoidea</taxon>
        <taxon>Nymphalidae</taxon>
        <taxon>Nymphalinae</taxon>
        <taxon>Euphydryas</taxon>
    </lineage>
</organism>
<feature type="domain" description="Ig-like" evidence="6">
    <location>
        <begin position="377"/>
        <end position="460"/>
    </location>
</feature>
<evidence type="ECO:0000313" key="7">
    <source>
        <dbReference type="EMBL" id="CAH2087944.1"/>
    </source>
</evidence>
<dbReference type="SUPFAM" id="SSF48726">
    <property type="entry name" value="Immunoglobulin"/>
    <property type="match status" value="5"/>
</dbReference>
<feature type="domain" description="Ig-like" evidence="6">
    <location>
        <begin position="748"/>
        <end position="833"/>
    </location>
</feature>
<evidence type="ECO:0000256" key="5">
    <source>
        <dbReference type="ARBA" id="ARBA00023319"/>
    </source>
</evidence>
<gene>
    <name evidence="7" type="ORF">EEDITHA_LOCUS4147</name>
</gene>
<dbReference type="InterPro" id="IPR003598">
    <property type="entry name" value="Ig_sub2"/>
</dbReference>
<dbReference type="EMBL" id="CAKOGL010000007">
    <property type="protein sequence ID" value="CAH2087944.1"/>
    <property type="molecule type" value="Genomic_DNA"/>
</dbReference>
<evidence type="ECO:0000256" key="1">
    <source>
        <dbReference type="ARBA" id="ARBA00004613"/>
    </source>
</evidence>
<dbReference type="InterPro" id="IPR013098">
    <property type="entry name" value="Ig_I-set"/>
</dbReference>
<evidence type="ECO:0000313" key="8">
    <source>
        <dbReference type="Proteomes" id="UP001153954"/>
    </source>
</evidence>
<feature type="domain" description="Ig-like" evidence="6">
    <location>
        <begin position="471"/>
        <end position="559"/>
    </location>
</feature>
<dbReference type="GO" id="GO:0005886">
    <property type="term" value="C:plasma membrane"/>
    <property type="evidence" value="ECO:0007669"/>
    <property type="project" value="TreeGrafter"/>
</dbReference>
<evidence type="ECO:0000256" key="3">
    <source>
        <dbReference type="ARBA" id="ARBA00022729"/>
    </source>
</evidence>
<evidence type="ECO:0000256" key="2">
    <source>
        <dbReference type="ARBA" id="ARBA00022525"/>
    </source>
</evidence>
<accession>A0AAU9TMN1</accession>
<dbReference type="SMART" id="SM00408">
    <property type="entry name" value="IGc2"/>
    <property type="match status" value="5"/>
</dbReference>
<sequence length="839" mass="94845">MEDEIYAFKVNIASIVNVIRSSEFANYILIPFGDEDVGPPLVFATPEELVDIMQIIETIGGQGCPENSLAAIERALQVSMPKSYIYVFTDAEAKSITKLDNIKNLCQTRRSKVIIFKSGECQRVDLNQFENENIYYEVARNCGGSVFNLKLSNIRDVFKYIKEITKVDWNDVNTHEEFRTKKQYILTIDTYTKDLVVTVSGKYPTIQFKNNFGDSPHIEKIVETQSMLVIRVQVTELGDFTTDVSCQGTGLVTIYRKKELNFQYGFSPLEPKSLKETASRPIPGVMNYVMISLPVDSTTKLIAVNIQTSDKYEEKTVTYREVDKSRGLYVVQTYVTPGIYFKITITCRDTTTYQEITGTTASILPQQTSISSQKSKPKIEIIESESLIDFGTSYKVACKVFGYPKPNIWWENDFGETVPSQSALLEIPSIYISYVTIANATRNGTITCKCKNDEGEAVVSMDLYVNRTFVFEVIKYPTDITIEYGNEGRLYCDVNAYPDAEIEWYHNETAIETSENIEWVPYEHMLLIKNMGIDDTGEYKCTINNTIETRTYMANVYISGLEEPKAETQNLEVVLKPGDWTEQQCTSIKGVPTPEVSWKYKSYNGKFVDFPEGVFVNGSSLKIASAVTEHGGIYVCEAVNILGTDAQEITVKVQYAPKIKNDDENKTVREGDFVELPCDVDAVPKANVLWDMYQDDVIIALDEHHKIDDRHTHRFYARYNDSGMYHCIAQNDMGRAIRTVTLNVLVAPYIEPLPWTTLTVRSNSTVVLTCNVSFGNPAPSTKWQYVANNLDTAVLLRGHSTGKLDLVLRNVTKRQEGTYQCVAENEVGPDTVKVYLKVL</sequence>
<evidence type="ECO:0000259" key="6">
    <source>
        <dbReference type="PROSITE" id="PS50835"/>
    </source>
</evidence>
<comment type="caution">
    <text evidence="7">The sequence shown here is derived from an EMBL/GenBank/DDBJ whole genome shotgun (WGS) entry which is preliminary data.</text>
</comment>
<dbReference type="Proteomes" id="UP001153954">
    <property type="component" value="Unassembled WGS sequence"/>
</dbReference>
<dbReference type="CDD" id="cd00096">
    <property type="entry name" value="Ig"/>
    <property type="match status" value="2"/>
</dbReference>
<protein>
    <recommendedName>
        <fullName evidence="6">Ig-like domain-containing protein</fullName>
    </recommendedName>
</protein>
<dbReference type="InterPro" id="IPR036179">
    <property type="entry name" value="Ig-like_dom_sf"/>
</dbReference>
<dbReference type="Pfam" id="PF07679">
    <property type="entry name" value="I-set"/>
    <property type="match status" value="5"/>
</dbReference>
<dbReference type="InterPro" id="IPR056861">
    <property type="entry name" value="HMCN1-like_VWA"/>
</dbReference>
<keyword evidence="4" id="KW-1015">Disulfide bond</keyword>
<dbReference type="PROSITE" id="PS50835">
    <property type="entry name" value="IG_LIKE"/>
    <property type="match status" value="5"/>
</dbReference>
<dbReference type="Gene3D" id="2.60.40.10">
    <property type="entry name" value="Immunoglobulins"/>
    <property type="match status" value="5"/>
</dbReference>
<dbReference type="PANTHER" id="PTHR45080:SF8">
    <property type="entry name" value="IG-LIKE DOMAIN-CONTAINING PROTEIN"/>
    <property type="match status" value="1"/>
</dbReference>
<dbReference type="InterPro" id="IPR050958">
    <property type="entry name" value="Cell_Adh-Cytoskel_Orgn"/>
</dbReference>
<dbReference type="Pfam" id="PF25106">
    <property type="entry name" value="VWA_4"/>
    <property type="match status" value="1"/>
</dbReference>
<comment type="subcellular location">
    <subcellularLocation>
        <location evidence="1">Secreted</location>
    </subcellularLocation>
</comment>
<dbReference type="AlphaFoldDB" id="A0AAU9TMN1"/>
<feature type="domain" description="Ig-like" evidence="6">
    <location>
        <begin position="564"/>
        <end position="654"/>
    </location>
</feature>
<dbReference type="SMART" id="SM00409">
    <property type="entry name" value="IG"/>
    <property type="match status" value="5"/>
</dbReference>
<dbReference type="InterPro" id="IPR007110">
    <property type="entry name" value="Ig-like_dom"/>
</dbReference>
<dbReference type="PANTHER" id="PTHR45080">
    <property type="entry name" value="CONTACTIN 5"/>
    <property type="match status" value="1"/>
</dbReference>
<reference evidence="7" key="1">
    <citation type="submission" date="2022-03" db="EMBL/GenBank/DDBJ databases">
        <authorList>
            <person name="Tunstrom K."/>
        </authorList>
    </citation>
    <scope>NUCLEOTIDE SEQUENCE</scope>
</reference>
<dbReference type="InterPro" id="IPR013783">
    <property type="entry name" value="Ig-like_fold"/>
</dbReference>
<keyword evidence="5" id="KW-0393">Immunoglobulin domain</keyword>
<keyword evidence="3" id="KW-0732">Signal</keyword>
<proteinExistence type="predicted"/>
<evidence type="ECO:0000256" key="4">
    <source>
        <dbReference type="ARBA" id="ARBA00023157"/>
    </source>
</evidence>